<name>A0A1E3QC01_LIPST</name>
<evidence type="ECO:0000256" key="3">
    <source>
        <dbReference type="ARBA" id="ARBA00023163"/>
    </source>
</evidence>
<keyword evidence="1 5" id="KW-0805">Transcription regulation</keyword>
<evidence type="ECO:0000313" key="7">
    <source>
        <dbReference type="EMBL" id="ODQ74662.1"/>
    </source>
</evidence>
<evidence type="ECO:0000256" key="4">
    <source>
        <dbReference type="ARBA" id="ARBA00023242"/>
    </source>
</evidence>
<dbReference type="Pfam" id="PF04769">
    <property type="entry name" value="MATalpha_HMGbox"/>
    <property type="match status" value="1"/>
</dbReference>
<dbReference type="EMBL" id="KV454292">
    <property type="protein sequence ID" value="ODQ74662.1"/>
    <property type="molecule type" value="Genomic_DNA"/>
</dbReference>
<dbReference type="OrthoDB" id="3979179at2759"/>
<dbReference type="GO" id="GO:0008301">
    <property type="term" value="F:DNA binding, bending"/>
    <property type="evidence" value="ECO:0007669"/>
    <property type="project" value="InterPro"/>
</dbReference>
<dbReference type="GO" id="GO:0045895">
    <property type="term" value="P:positive regulation of mating-type specific transcription, DNA-templated"/>
    <property type="evidence" value="ECO:0007669"/>
    <property type="project" value="InterPro"/>
</dbReference>
<reference evidence="7 8" key="1">
    <citation type="journal article" date="2016" name="Proc. Natl. Acad. Sci. U.S.A.">
        <title>Comparative genomics of biotechnologically important yeasts.</title>
        <authorList>
            <person name="Riley R."/>
            <person name="Haridas S."/>
            <person name="Wolfe K.H."/>
            <person name="Lopes M.R."/>
            <person name="Hittinger C.T."/>
            <person name="Goeker M."/>
            <person name="Salamov A.A."/>
            <person name="Wisecaver J.H."/>
            <person name="Long T.M."/>
            <person name="Calvey C.H."/>
            <person name="Aerts A.L."/>
            <person name="Barry K.W."/>
            <person name="Choi C."/>
            <person name="Clum A."/>
            <person name="Coughlan A.Y."/>
            <person name="Deshpande S."/>
            <person name="Douglass A.P."/>
            <person name="Hanson S.J."/>
            <person name="Klenk H.-P."/>
            <person name="LaButti K.M."/>
            <person name="Lapidus A."/>
            <person name="Lindquist E.A."/>
            <person name="Lipzen A.M."/>
            <person name="Meier-Kolthoff J.P."/>
            <person name="Ohm R.A."/>
            <person name="Otillar R.P."/>
            <person name="Pangilinan J.L."/>
            <person name="Peng Y."/>
            <person name="Rokas A."/>
            <person name="Rosa C.A."/>
            <person name="Scheuner C."/>
            <person name="Sibirny A.A."/>
            <person name="Slot J.C."/>
            <person name="Stielow J.B."/>
            <person name="Sun H."/>
            <person name="Kurtzman C.P."/>
            <person name="Blackwell M."/>
            <person name="Grigoriev I.V."/>
            <person name="Jeffries T.W."/>
        </authorList>
    </citation>
    <scope>NUCLEOTIDE SEQUENCE [LARGE SCALE GENOMIC DNA]</scope>
    <source>
        <strain evidence="7 8">NRRL Y-11557</strain>
    </source>
</reference>
<dbReference type="PROSITE" id="PS51325">
    <property type="entry name" value="ALPHA_BOX"/>
    <property type="match status" value="1"/>
</dbReference>
<evidence type="ECO:0000313" key="8">
    <source>
        <dbReference type="Proteomes" id="UP000094385"/>
    </source>
</evidence>
<dbReference type="InterPro" id="IPR006856">
    <property type="entry name" value="MATalpha_HMGbox"/>
</dbReference>
<comment type="similarity">
    <text evidence="5">Belongs to the MATALPHA1 family.</text>
</comment>
<protein>
    <recommendedName>
        <fullName evidence="6">Alpha box domain-containing protein</fullName>
    </recommendedName>
</protein>
<dbReference type="Proteomes" id="UP000094385">
    <property type="component" value="Unassembled WGS sequence"/>
</dbReference>
<evidence type="ECO:0000256" key="5">
    <source>
        <dbReference type="RuleBase" id="RU003516"/>
    </source>
</evidence>
<sequence>MGFDKGWRADSPETFTQIIMTDMKNRAPKRISNKGRSSAGYTHINAFIGFRTYYSRILPNIHQRRLSSCLAKTWATYIHKDFWTRYTVLYCAEPRSQCFVDWLMERVVPPDLPALEELELVDALLERERGSSKKDAKIAIEVDFDKLQWTDPDVGKLDIQDLHLDTDLFISSGIHSFNSPTNVAESFNDESRDSDFAISHALWSDAYRST</sequence>
<keyword evidence="2 5" id="KW-0238">DNA-binding</keyword>
<dbReference type="AlphaFoldDB" id="A0A1E3QC01"/>
<accession>A0A1E3QC01</accession>
<keyword evidence="3 5" id="KW-0804">Transcription</keyword>
<evidence type="ECO:0000259" key="6">
    <source>
        <dbReference type="PROSITE" id="PS51325"/>
    </source>
</evidence>
<gene>
    <name evidence="7" type="ORF">LIPSTDRAFT_347003</name>
</gene>
<feature type="domain" description="Alpha box" evidence="6">
    <location>
        <begin position="43"/>
        <end position="94"/>
    </location>
</feature>
<proteinExistence type="inferred from homology"/>
<dbReference type="GO" id="GO:0005634">
    <property type="term" value="C:nucleus"/>
    <property type="evidence" value="ECO:0007669"/>
    <property type="project" value="UniProtKB-SubCell"/>
</dbReference>
<comment type="subcellular location">
    <subcellularLocation>
        <location evidence="5">Nucleus</location>
    </subcellularLocation>
</comment>
<keyword evidence="4 5" id="KW-0539">Nucleus</keyword>
<dbReference type="STRING" id="675824.A0A1E3QC01"/>
<evidence type="ECO:0000256" key="2">
    <source>
        <dbReference type="ARBA" id="ARBA00023125"/>
    </source>
</evidence>
<organism evidence="7 8">
    <name type="scientific">Lipomyces starkeyi NRRL Y-11557</name>
    <dbReference type="NCBI Taxonomy" id="675824"/>
    <lineage>
        <taxon>Eukaryota</taxon>
        <taxon>Fungi</taxon>
        <taxon>Dikarya</taxon>
        <taxon>Ascomycota</taxon>
        <taxon>Saccharomycotina</taxon>
        <taxon>Lipomycetes</taxon>
        <taxon>Lipomycetales</taxon>
        <taxon>Lipomycetaceae</taxon>
        <taxon>Lipomyces</taxon>
    </lineage>
</organism>
<keyword evidence="8" id="KW-1185">Reference proteome</keyword>
<evidence type="ECO:0000256" key="1">
    <source>
        <dbReference type="ARBA" id="ARBA00023015"/>
    </source>
</evidence>